<protein>
    <submittedName>
        <fullName evidence="1">4960_t:CDS:1</fullName>
    </submittedName>
</protein>
<dbReference type="Proteomes" id="UP000789702">
    <property type="component" value="Unassembled WGS sequence"/>
</dbReference>
<organism evidence="1 2">
    <name type="scientific">Dentiscutata heterogama</name>
    <dbReference type="NCBI Taxonomy" id="1316150"/>
    <lineage>
        <taxon>Eukaryota</taxon>
        <taxon>Fungi</taxon>
        <taxon>Fungi incertae sedis</taxon>
        <taxon>Mucoromycota</taxon>
        <taxon>Glomeromycotina</taxon>
        <taxon>Glomeromycetes</taxon>
        <taxon>Diversisporales</taxon>
        <taxon>Gigasporaceae</taxon>
        <taxon>Dentiscutata</taxon>
    </lineage>
</organism>
<comment type="caution">
    <text evidence="1">The sequence shown here is derived from an EMBL/GenBank/DDBJ whole genome shotgun (WGS) entry which is preliminary data.</text>
</comment>
<evidence type="ECO:0000313" key="2">
    <source>
        <dbReference type="Proteomes" id="UP000789702"/>
    </source>
</evidence>
<evidence type="ECO:0000313" key="1">
    <source>
        <dbReference type="EMBL" id="CAG8664056.1"/>
    </source>
</evidence>
<keyword evidence="2" id="KW-1185">Reference proteome</keyword>
<proteinExistence type="predicted"/>
<feature type="non-terminal residue" evidence="1">
    <location>
        <position position="44"/>
    </location>
</feature>
<accession>A0ACA9NRG0</accession>
<name>A0ACA9NRG0_9GLOM</name>
<reference evidence="1" key="1">
    <citation type="submission" date="2021-06" db="EMBL/GenBank/DDBJ databases">
        <authorList>
            <person name="Kallberg Y."/>
            <person name="Tangrot J."/>
            <person name="Rosling A."/>
        </authorList>
    </citation>
    <scope>NUCLEOTIDE SEQUENCE</scope>
    <source>
        <strain evidence="1">IL203A</strain>
    </source>
</reference>
<sequence>MKAEIDPKTVPSTEPELVEEAVNVTNNSLSSIIPIYSTVASLIN</sequence>
<gene>
    <name evidence="1" type="ORF">DHETER_LOCUS9885</name>
</gene>
<dbReference type="EMBL" id="CAJVPU010018150">
    <property type="protein sequence ID" value="CAG8664056.1"/>
    <property type="molecule type" value="Genomic_DNA"/>
</dbReference>